<dbReference type="Gene3D" id="3.40.50.12370">
    <property type="match status" value="1"/>
</dbReference>
<evidence type="ECO:0000313" key="3">
    <source>
        <dbReference type="EMBL" id="TCO17905.1"/>
    </source>
</evidence>
<protein>
    <submittedName>
        <fullName evidence="3">Universal stress protein family protein</fullName>
    </submittedName>
</protein>
<keyword evidence="4" id="KW-1185">Reference proteome</keyword>
<name>A0ABY2BEJ3_9ACTN</name>
<dbReference type="Proteomes" id="UP000295818">
    <property type="component" value="Unassembled WGS sequence"/>
</dbReference>
<accession>A0ABY2BEJ3</accession>
<dbReference type="PANTHER" id="PTHR46268:SF6">
    <property type="entry name" value="UNIVERSAL STRESS PROTEIN UP12"/>
    <property type="match status" value="1"/>
</dbReference>
<dbReference type="RefSeq" id="WP_158292952.1">
    <property type="nucleotide sequence ID" value="NZ_SLWM01000013.1"/>
</dbReference>
<comment type="caution">
    <text evidence="3">The sequence shown here is derived from an EMBL/GenBank/DDBJ whole genome shotgun (WGS) entry which is preliminary data.</text>
</comment>
<evidence type="ECO:0000313" key="4">
    <source>
        <dbReference type="Proteomes" id="UP000295818"/>
    </source>
</evidence>
<dbReference type="SUPFAM" id="SSF52402">
    <property type="entry name" value="Adenine nucleotide alpha hydrolases-like"/>
    <property type="match status" value="2"/>
</dbReference>
<dbReference type="InterPro" id="IPR006016">
    <property type="entry name" value="UspA"/>
</dbReference>
<dbReference type="PANTHER" id="PTHR46268">
    <property type="entry name" value="STRESS RESPONSE PROTEIN NHAX"/>
    <property type="match status" value="1"/>
</dbReference>
<dbReference type="EMBL" id="SLWM01000013">
    <property type="protein sequence ID" value="TCO17905.1"/>
    <property type="molecule type" value="Genomic_DNA"/>
</dbReference>
<evidence type="ECO:0000256" key="1">
    <source>
        <dbReference type="ARBA" id="ARBA00008791"/>
    </source>
</evidence>
<comment type="similarity">
    <text evidence="1">Belongs to the universal stress protein A family.</text>
</comment>
<evidence type="ECO:0000259" key="2">
    <source>
        <dbReference type="Pfam" id="PF00582"/>
    </source>
</evidence>
<sequence>MTRTRVGSGAVVVEVDGSAEGLRVLDYACTEAIRGGAELVLVASRPVHDPHLPADSARQPWPPAERTAEFLRIAVAHVRRQVGRALKPAVVCREGTRVEVLSEAARDARLLVVRRPRDRGSERLLIAKGNLLLARRSTCPVVVVPGSWKLAPAVRDVAVGIDGTSLSSAAVEYAFWAAADRGGNLVAVHAAPRHSSPSGARARRAEFDAAVLDRSTDYPQVQVTRYLTGRPVVAALVHKAQEVGLLVVGAHAGTPSADDPVARRVLAVADCPVAIVRLR</sequence>
<dbReference type="CDD" id="cd00293">
    <property type="entry name" value="USP-like"/>
    <property type="match status" value="1"/>
</dbReference>
<feature type="domain" description="UspA" evidence="2">
    <location>
        <begin position="11"/>
        <end position="145"/>
    </location>
</feature>
<organism evidence="3 4">
    <name type="scientific">Kribbella orskensis</name>
    <dbReference type="NCBI Taxonomy" id="2512216"/>
    <lineage>
        <taxon>Bacteria</taxon>
        <taxon>Bacillati</taxon>
        <taxon>Actinomycetota</taxon>
        <taxon>Actinomycetes</taxon>
        <taxon>Propionibacteriales</taxon>
        <taxon>Kribbellaceae</taxon>
        <taxon>Kribbella</taxon>
    </lineage>
</organism>
<dbReference type="Pfam" id="PF00582">
    <property type="entry name" value="Usp"/>
    <property type="match status" value="2"/>
</dbReference>
<proteinExistence type="inferred from homology"/>
<feature type="domain" description="UspA" evidence="2">
    <location>
        <begin position="155"/>
        <end position="277"/>
    </location>
</feature>
<reference evidence="3 4" key="1">
    <citation type="journal article" date="2015" name="Stand. Genomic Sci.">
        <title>Genomic Encyclopedia of Bacterial and Archaeal Type Strains, Phase III: the genomes of soil and plant-associated and newly described type strains.</title>
        <authorList>
            <person name="Whitman W.B."/>
            <person name="Woyke T."/>
            <person name="Klenk H.P."/>
            <person name="Zhou Y."/>
            <person name="Lilburn T.G."/>
            <person name="Beck B.J."/>
            <person name="De Vos P."/>
            <person name="Vandamme P."/>
            <person name="Eisen J.A."/>
            <person name="Garrity G."/>
            <person name="Hugenholtz P."/>
            <person name="Kyrpides N.C."/>
        </authorList>
    </citation>
    <scope>NUCLEOTIDE SEQUENCE [LARGE SCALE GENOMIC DNA]</scope>
    <source>
        <strain evidence="3 4">VKM Ac-2538</strain>
    </source>
</reference>
<gene>
    <name evidence="3" type="ORF">EV644_113135</name>
</gene>